<evidence type="ECO:0000313" key="8">
    <source>
        <dbReference type="EMBL" id="GMM54698.1"/>
    </source>
</evidence>
<comment type="subcellular location">
    <subcellularLocation>
        <location evidence="1">Secreted</location>
    </subcellularLocation>
</comment>
<keyword evidence="9" id="KW-1185">Reference proteome</keyword>
<evidence type="ECO:0000256" key="5">
    <source>
        <dbReference type="SAM" id="MobiDB-lite"/>
    </source>
</evidence>
<keyword evidence="3 6" id="KW-0732">Signal</keyword>
<protein>
    <recommendedName>
        <fullName evidence="7">Hyphally-regulated cell wall protein N-terminal domain-containing protein</fullName>
    </recommendedName>
</protein>
<comment type="caution">
    <text evidence="8">The sequence shown here is derived from an EMBL/GenBank/DDBJ whole genome shotgun (WGS) entry which is preliminary data.</text>
</comment>
<feature type="signal peptide" evidence="6">
    <location>
        <begin position="1"/>
        <end position="24"/>
    </location>
</feature>
<evidence type="ECO:0000256" key="3">
    <source>
        <dbReference type="ARBA" id="ARBA00022729"/>
    </source>
</evidence>
<evidence type="ECO:0000259" key="7">
    <source>
        <dbReference type="Pfam" id="PF11765"/>
    </source>
</evidence>
<evidence type="ECO:0000256" key="1">
    <source>
        <dbReference type="ARBA" id="ARBA00004613"/>
    </source>
</evidence>
<sequence>MVTTKSTLVAATFVLSLLSSFTMAQVFNGNQIIHGLTYFILPVTVSSGSNLIIQSGLFHKFFQRVTNRGGLYICETKTSNIGMTVANIGNIFNYGTFVIDDSKARTGLLFESFGLQFMNTGDFFLVGRKPLITGSHYRIWALTFTNTGLMAFYQTGTSHFLSTVEIGPDTVFDLLHIKNTGTICLRAVNLHARVAFDGQDGCVDVGAYATLTINHLISRAFKSQTIYMSDETSIVYVKAILGLTSLTIRGFGGTNRIYFKIPITTYTYNTVSGILTVIDGLNLFRIDIGPNYDMSQMYRVTSGLMIGSGITYIPDSPDASRPANCAECVEAPSCEDALNGKSSVTTASNTFTNTELPAAYTTTVTDNGSTETQLVSFYWTTDINGSSFIVETIYTLTASGASSSLEASEVSSSSEASTPVVSASSEASTPVSSASEASTPVSSASSASTPVSSASSEVSTPVSSASSSKGLSYYTTTRTGASTTETLVISDYTTTDNNGNTITMESTYTITASQKPLTTYTTTVVIDGTTSVYVVCDYTTTDANGNTVTLVSSYPCITEGTATTYTRTITAEICTETVVVCTCTSTKSNGETVSTLTTYPATYTPTDMSGESYTTTVVIPATVTEVVECDYLTTDAQGNTYTVYSTIQKSAQATEAKNGANTESTTTVTNTAVATKTASEIAQVKSTAAAQPTAHTVSTFTGAGSILRGSLISMISALLFFVM</sequence>
<proteinExistence type="predicted"/>
<feature type="compositionally biased region" description="Low complexity" evidence="5">
    <location>
        <begin position="409"/>
        <end position="468"/>
    </location>
</feature>
<dbReference type="Pfam" id="PF11765">
    <property type="entry name" value="Hyphal_reg_CWP"/>
    <property type="match status" value="1"/>
</dbReference>
<dbReference type="InterPro" id="IPR021031">
    <property type="entry name" value="Hyphal-reg_cell_wall_N"/>
</dbReference>
<evidence type="ECO:0000256" key="2">
    <source>
        <dbReference type="ARBA" id="ARBA00022525"/>
    </source>
</evidence>
<dbReference type="Pfam" id="PF20646">
    <property type="entry name" value="Hpf1_C"/>
    <property type="match status" value="4"/>
</dbReference>
<evidence type="ECO:0000256" key="4">
    <source>
        <dbReference type="ARBA" id="ARBA00023180"/>
    </source>
</evidence>
<gene>
    <name evidence="8" type="ORF">DAKH74_013140</name>
</gene>
<feature type="domain" description="Hyphally-regulated cell wall protein N-terminal" evidence="7">
    <location>
        <begin position="17"/>
        <end position="334"/>
    </location>
</feature>
<feature type="region of interest" description="Disordered" evidence="5">
    <location>
        <begin position="409"/>
        <end position="472"/>
    </location>
</feature>
<feature type="chain" id="PRO_5043506931" description="Hyphally-regulated cell wall protein N-terminal domain-containing protein" evidence="6">
    <location>
        <begin position="25"/>
        <end position="723"/>
    </location>
</feature>
<dbReference type="AlphaFoldDB" id="A0AAV5RU00"/>
<keyword evidence="4" id="KW-0325">Glycoprotein</keyword>
<reference evidence="8 9" key="1">
    <citation type="journal article" date="2023" name="Elife">
        <title>Identification of key yeast species and microbe-microbe interactions impacting larval growth of Drosophila in the wild.</title>
        <authorList>
            <person name="Mure A."/>
            <person name="Sugiura Y."/>
            <person name="Maeda R."/>
            <person name="Honda K."/>
            <person name="Sakurai N."/>
            <person name="Takahashi Y."/>
            <person name="Watada M."/>
            <person name="Katoh T."/>
            <person name="Gotoh A."/>
            <person name="Gotoh Y."/>
            <person name="Taniguchi I."/>
            <person name="Nakamura K."/>
            <person name="Hayashi T."/>
            <person name="Katayama T."/>
            <person name="Uemura T."/>
            <person name="Hattori Y."/>
        </authorList>
    </citation>
    <scope>NUCLEOTIDE SEQUENCE [LARGE SCALE GENOMIC DNA]</scope>
    <source>
        <strain evidence="8 9">KH-74</strain>
    </source>
</reference>
<dbReference type="EMBL" id="BTGD01000003">
    <property type="protein sequence ID" value="GMM54698.1"/>
    <property type="molecule type" value="Genomic_DNA"/>
</dbReference>
<name>A0AAV5RU00_MAUHU</name>
<keyword evidence="2" id="KW-0964">Secreted</keyword>
<dbReference type="GO" id="GO:0005576">
    <property type="term" value="C:extracellular region"/>
    <property type="evidence" value="ECO:0007669"/>
    <property type="project" value="UniProtKB-SubCell"/>
</dbReference>
<dbReference type="InterPro" id="IPR049451">
    <property type="entry name" value="AWP2-like_YTTT_rpt"/>
</dbReference>
<dbReference type="Proteomes" id="UP001377567">
    <property type="component" value="Unassembled WGS sequence"/>
</dbReference>
<evidence type="ECO:0000256" key="6">
    <source>
        <dbReference type="SAM" id="SignalP"/>
    </source>
</evidence>
<organism evidence="8 9">
    <name type="scientific">Maudiozyma humilis</name>
    <name type="common">Sour dough yeast</name>
    <name type="synonym">Kazachstania humilis</name>
    <dbReference type="NCBI Taxonomy" id="51915"/>
    <lineage>
        <taxon>Eukaryota</taxon>
        <taxon>Fungi</taxon>
        <taxon>Dikarya</taxon>
        <taxon>Ascomycota</taxon>
        <taxon>Saccharomycotina</taxon>
        <taxon>Saccharomycetes</taxon>
        <taxon>Saccharomycetales</taxon>
        <taxon>Saccharomycetaceae</taxon>
        <taxon>Maudiozyma</taxon>
    </lineage>
</organism>
<dbReference type="GO" id="GO:0009277">
    <property type="term" value="C:fungal-type cell wall"/>
    <property type="evidence" value="ECO:0007669"/>
    <property type="project" value="UniProtKB-ARBA"/>
</dbReference>
<accession>A0AAV5RU00</accession>
<evidence type="ECO:0000313" key="9">
    <source>
        <dbReference type="Proteomes" id="UP001377567"/>
    </source>
</evidence>